<proteinExistence type="predicted"/>
<organism evidence="3 4">
    <name type="scientific">candidate division TA06 bacterium</name>
    <dbReference type="NCBI Taxonomy" id="2250710"/>
    <lineage>
        <taxon>Bacteria</taxon>
        <taxon>Bacteria division TA06</taxon>
    </lineage>
</organism>
<evidence type="ECO:0000259" key="2">
    <source>
        <dbReference type="Pfam" id="PF14349"/>
    </source>
</evidence>
<protein>
    <submittedName>
        <fullName evidence="3">Cell surface protein SprA</fullName>
    </submittedName>
</protein>
<dbReference type="Pfam" id="PF14349">
    <property type="entry name" value="SprA_N"/>
    <property type="match status" value="1"/>
</dbReference>
<feature type="domain" description="Gliding motility protein SprA N-terminal" evidence="2">
    <location>
        <begin position="79"/>
        <end position="479"/>
    </location>
</feature>
<reference evidence="3 4" key="1">
    <citation type="submission" date="2018-06" db="EMBL/GenBank/DDBJ databases">
        <title>Extensive metabolic versatility and redundancy in microbially diverse, dynamic hydrothermal sediments.</title>
        <authorList>
            <person name="Dombrowski N."/>
            <person name="Teske A."/>
            <person name="Baker B.J."/>
        </authorList>
    </citation>
    <scope>NUCLEOTIDE SEQUENCE [LARGE SCALE GENOMIC DNA]</scope>
    <source>
        <strain evidence="3">B10_G13</strain>
    </source>
</reference>
<dbReference type="NCBIfam" id="TIGR04189">
    <property type="entry name" value="surface_SprA"/>
    <property type="match status" value="1"/>
</dbReference>
<dbReference type="Proteomes" id="UP000271125">
    <property type="component" value="Unassembled WGS sequence"/>
</dbReference>
<dbReference type="InterPro" id="IPR025684">
    <property type="entry name" value="SprA_N_dom"/>
</dbReference>
<feature type="compositionally biased region" description="Basic and acidic residues" evidence="1">
    <location>
        <begin position="27"/>
        <end position="37"/>
    </location>
</feature>
<feature type="non-terminal residue" evidence="3">
    <location>
        <position position="1"/>
    </location>
</feature>
<gene>
    <name evidence="3" type="primary">sprA</name>
    <name evidence="3" type="ORF">DRP43_02295</name>
</gene>
<evidence type="ECO:0000313" key="3">
    <source>
        <dbReference type="EMBL" id="RKX71676.1"/>
    </source>
</evidence>
<evidence type="ECO:0000256" key="1">
    <source>
        <dbReference type="SAM" id="MobiDB-lite"/>
    </source>
</evidence>
<dbReference type="EMBL" id="QNBD01000081">
    <property type="protein sequence ID" value="RKX71676.1"/>
    <property type="molecule type" value="Genomic_DNA"/>
</dbReference>
<accession>A0A660SNJ1</accession>
<dbReference type="AlphaFoldDB" id="A0A660SNJ1"/>
<feature type="compositionally biased region" description="Acidic residues" evidence="1">
    <location>
        <begin position="1"/>
        <end position="10"/>
    </location>
</feature>
<feature type="compositionally biased region" description="Basic and acidic residues" evidence="1">
    <location>
        <begin position="730"/>
        <end position="744"/>
    </location>
</feature>
<evidence type="ECO:0000313" key="4">
    <source>
        <dbReference type="Proteomes" id="UP000271125"/>
    </source>
</evidence>
<comment type="caution">
    <text evidence="3">The sequence shown here is derived from an EMBL/GenBank/DDBJ whole genome shotgun (WGS) entry which is preliminary data.</text>
</comment>
<feature type="region of interest" description="Disordered" evidence="1">
    <location>
        <begin position="724"/>
        <end position="744"/>
    </location>
</feature>
<dbReference type="InterPro" id="IPR026377">
    <property type="entry name" value="Cell_surface_SprA"/>
</dbReference>
<feature type="region of interest" description="Disordered" evidence="1">
    <location>
        <begin position="199"/>
        <end position="224"/>
    </location>
</feature>
<sequence>PNDKLDEEDGCVNGIKDGELDIGEDIGLDRVKGKDPTPAKNHAQDGTPEIDDGNDDYYYDPGSNDYDKINGMEGNKHLDTEDLNRNGDLDRTNNYLQYAIDLSSLDINSEIVISESENKEWKFIRIPLQDSTYFTKEGVGTVSFSQIKYARIWAKSDSSSLLTIDIAAIDVVGNKWKASAILDTTLHTPDNLVPNEEFEIATDNNKKNPDYTPPPGSIDKREEKRTKEKQIEQSIFLDCSNIQPNRYLYARQNFVDAVNLLLYDKVKFWVYGQTVDSTETNKEIIIFRLGTDTLNYYEFRKEIGLYEDIEDKMLEKRWQEISIDFVDFSGLKKSDIPDTNECFRIIGNPSLGHIKQVVVGLLRPDSLTTNFTGNIYFDDIRLANPCDEMGVASRISLRTNIADIADISASFSNQTPNFYTLGQERGSGTNSYKYTLNNKINLNKFLPGSWGFNIPLKVDYSFSESKPRFQPNSDVELTSEAEKDSLKTLVETKTASVTFGKSKKSSNPFVKYLIDNLKLSARASNKVSLSPTRKDTSNEYSGSANYNLNFSRNNSIGVFKDFKLYYLPQKISLKLDYNYSHSNTWEKQSGENTDFVDKSLIPDEKFKPFFKIDYEIFSDFKTDYSLGTIRDLQKRNQVKNINIGVESNKNQKINVRYAPGYLKFISFSTKYSTDYGQIRGERSDTPLIEYQVSNNRSFDAGLTLKFDKWGKDLMKAARLLSYSEKEDDGGEKNNEKIEEKEEGAKNNLLDETEIKIGEIEDEGELDSLEIHEQEAEKEVKKITPFNRIASISGQVIGFGIKSLGSTKLSYSNKYNTKYDVPGDSLPDFNYQIGITGLNYGDLKSINQTDNISISTSNRFNILPTLNADVKVNYKQTFANKYTSKSNSNSLTFPDVALTYSGLDNIIPWDLVSNSSVSGGVNRNVTRTGPTPPSKTDKITITSSFSLPINILKTLSPKLSGSYSHTYDKNSNTKIENKNDKLNLSAGIKYSFQSEKGVKFPLFNRIKIKNKLDTNLDISYDSKVSQDYVLSSKKWNVPTGTNTLTIESRASYSFSRDINGGLTAQYKDTKDVKSGNSTRTTSLNLWVEFKF</sequence>
<feature type="region of interest" description="Disordered" evidence="1">
    <location>
        <begin position="1"/>
        <end position="55"/>
    </location>
</feature>
<name>A0A660SNJ1_UNCT6</name>